<feature type="region of interest" description="Disordered" evidence="1">
    <location>
        <begin position="174"/>
        <end position="272"/>
    </location>
</feature>
<accession>A0AAV2CTD9</accession>
<feature type="compositionally biased region" description="Basic and acidic residues" evidence="1">
    <location>
        <begin position="233"/>
        <end position="246"/>
    </location>
</feature>
<protein>
    <submittedName>
        <fullName evidence="2">Uncharacterized protein</fullName>
    </submittedName>
</protein>
<proteinExistence type="predicted"/>
<evidence type="ECO:0000313" key="3">
    <source>
        <dbReference type="Proteomes" id="UP001497516"/>
    </source>
</evidence>
<evidence type="ECO:0000256" key="1">
    <source>
        <dbReference type="SAM" id="MobiDB-lite"/>
    </source>
</evidence>
<name>A0AAV2CTD9_9ROSI</name>
<feature type="compositionally biased region" description="Polar residues" evidence="1">
    <location>
        <begin position="254"/>
        <end position="264"/>
    </location>
</feature>
<evidence type="ECO:0000313" key="2">
    <source>
        <dbReference type="EMBL" id="CAL1359863.1"/>
    </source>
</evidence>
<feature type="region of interest" description="Disordered" evidence="1">
    <location>
        <begin position="115"/>
        <end position="137"/>
    </location>
</feature>
<dbReference type="EMBL" id="OZ034814">
    <property type="protein sequence ID" value="CAL1359863.1"/>
    <property type="molecule type" value="Genomic_DNA"/>
</dbReference>
<organism evidence="2 3">
    <name type="scientific">Linum trigynum</name>
    <dbReference type="NCBI Taxonomy" id="586398"/>
    <lineage>
        <taxon>Eukaryota</taxon>
        <taxon>Viridiplantae</taxon>
        <taxon>Streptophyta</taxon>
        <taxon>Embryophyta</taxon>
        <taxon>Tracheophyta</taxon>
        <taxon>Spermatophyta</taxon>
        <taxon>Magnoliopsida</taxon>
        <taxon>eudicotyledons</taxon>
        <taxon>Gunneridae</taxon>
        <taxon>Pentapetalae</taxon>
        <taxon>rosids</taxon>
        <taxon>fabids</taxon>
        <taxon>Malpighiales</taxon>
        <taxon>Linaceae</taxon>
        <taxon>Linum</taxon>
    </lineage>
</organism>
<reference evidence="2 3" key="1">
    <citation type="submission" date="2024-04" db="EMBL/GenBank/DDBJ databases">
        <authorList>
            <person name="Fracassetti M."/>
        </authorList>
    </citation>
    <scope>NUCLEOTIDE SEQUENCE [LARGE SCALE GENOMIC DNA]</scope>
</reference>
<keyword evidence="3" id="KW-1185">Reference proteome</keyword>
<dbReference type="Proteomes" id="UP001497516">
    <property type="component" value="Chromosome 10"/>
</dbReference>
<sequence length="272" mass="28516">MTSPTDKQQPPRHNKEIVTIKDVTTSKYDAMASSLESLTEVTVRAAEASRGSIGAIEAMGDQIKASIEEMSKSVAENICGALTTTMKEVLTQVLKNREQPATAALAVTAAEKLAGRGGGDMAATSKEKPPSGGAGAGVATKVVIPEVAAAKETLPSAGGEAGTVRVSTAKVSAPEPVFSGPSLLPTPTNQAHDKARGKQKMVGYEGEPWPTRPDGEDPWPIGPGEEDELSFADQERWMDPAPEEARLGWVSDPKSGQTGPTTEWPTGRTRID</sequence>
<dbReference type="AlphaFoldDB" id="A0AAV2CTD9"/>
<gene>
    <name evidence="2" type="ORF">LTRI10_LOCUS7329</name>
</gene>